<feature type="domain" description="Glyoxalase-like" evidence="1">
    <location>
        <begin position="4"/>
        <end position="105"/>
    </location>
</feature>
<dbReference type="CDD" id="cd06587">
    <property type="entry name" value="VOC"/>
    <property type="match status" value="1"/>
</dbReference>
<evidence type="ECO:0000313" key="2">
    <source>
        <dbReference type="EMBL" id="UWZ59985.1"/>
    </source>
</evidence>
<keyword evidence="3" id="KW-1185">Reference proteome</keyword>
<dbReference type="InterPro" id="IPR041581">
    <property type="entry name" value="Glyoxalase_6"/>
</dbReference>
<sequence>MYTIVLDVPATDHGATVAFWRGALDAPLEQVAKYPEFHGARLPTHDLVLLAQQVGAGGPRVHLDIHTDDLDAEVARLEALGATRVERHDRWWVMHDPAGVTFCVVLDQPGTLTDANATRWP</sequence>
<organism evidence="2 3">
    <name type="scientific">Dactylosporangium aurantiacum</name>
    <dbReference type="NCBI Taxonomy" id="35754"/>
    <lineage>
        <taxon>Bacteria</taxon>
        <taxon>Bacillati</taxon>
        <taxon>Actinomycetota</taxon>
        <taxon>Actinomycetes</taxon>
        <taxon>Micromonosporales</taxon>
        <taxon>Micromonosporaceae</taxon>
        <taxon>Dactylosporangium</taxon>
    </lineage>
</organism>
<evidence type="ECO:0000259" key="1">
    <source>
        <dbReference type="Pfam" id="PF18029"/>
    </source>
</evidence>
<dbReference type="Pfam" id="PF18029">
    <property type="entry name" value="Glyoxalase_6"/>
    <property type="match status" value="1"/>
</dbReference>
<proteinExistence type="predicted"/>
<name>A0A9Q9IV71_9ACTN</name>
<dbReference type="EMBL" id="CP073767">
    <property type="protein sequence ID" value="UWZ59985.1"/>
    <property type="molecule type" value="Genomic_DNA"/>
</dbReference>
<dbReference type="InterPro" id="IPR029068">
    <property type="entry name" value="Glyas_Bleomycin-R_OHBP_Dase"/>
</dbReference>
<dbReference type="AlphaFoldDB" id="A0A9Q9IV71"/>
<dbReference type="KEGG" id="daur:Daura_38695"/>
<dbReference type="PANTHER" id="PTHR35908:SF1">
    <property type="entry name" value="CONSERVED PROTEIN"/>
    <property type="match status" value="1"/>
</dbReference>
<protein>
    <submittedName>
        <fullName evidence="2">Glyoxalase/bleomycin resistance/dioxygenase family protein</fullName>
    </submittedName>
</protein>
<dbReference type="Gene3D" id="3.10.180.10">
    <property type="entry name" value="2,3-Dihydroxybiphenyl 1,2-Dioxygenase, domain 1"/>
    <property type="match status" value="1"/>
</dbReference>
<reference evidence="2" key="1">
    <citation type="submission" date="2021-04" db="EMBL/GenBank/DDBJ databases">
        <title>Dactylosporangium aurantiacum NRRL B-8018 full assembly.</title>
        <authorList>
            <person name="Hartkoorn R.C."/>
            <person name="Beaudoing E."/>
            <person name="Hot D."/>
        </authorList>
    </citation>
    <scope>NUCLEOTIDE SEQUENCE</scope>
    <source>
        <strain evidence="2">NRRL B-8018</strain>
    </source>
</reference>
<dbReference type="SUPFAM" id="SSF54593">
    <property type="entry name" value="Glyoxalase/Bleomycin resistance protein/Dihydroxybiphenyl dioxygenase"/>
    <property type="match status" value="1"/>
</dbReference>
<dbReference type="Proteomes" id="UP001058003">
    <property type="component" value="Chromosome"/>
</dbReference>
<accession>A0A9Q9IV71</accession>
<gene>
    <name evidence="2" type="ORF">Daura_38695</name>
</gene>
<dbReference type="PANTHER" id="PTHR35908">
    <property type="entry name" value="HYPOTHETICAL FUSION PROTEIN"/>
    <property type="match status" value="1"/>
</dbReference>
<evidence type="ECO:0000313" key="3">
    <source>
        <dbReference type="Proteomes" id="UP001058003"/>
    </source>
</evidence>